<evidence type="ECO:0000313" key="2">
    <source>
        <dbReference type="Proteomes" id="UP000663570"/>
    </source>
</evidence>
<reference evidence="1 2" key="1">
    <citation type="submission" date="2021-02" db="EMBL/GenBank/DDBJ databases">
        <title>Niveibacterium changnyeongensis HC41.</title>
        <authorList>
            <person name="Kang M."/>
        </authorList>
    </citation>
    <scope>NUCLEOTIDE SEQUENCE [LARGE SCALE GENOMIC DNA]</scope>
    <source>
        <strain evidence="1 2">HC41</strain>
    </source>
</reference>
<keyword evidence="2" id="KW-1185">Reference proteome</keyword>
<dbReference type="RefSeq" id="WP_206254242.1">
    <property type="nucleotide sequence ID" value="NZ_CP071060.1"/>
</dbReference>
<proteinExistence type="predicted"/>
<dbReference type="Proteomes" id="UP000663570">
    <property type="component" value="Chromosome"/>
</dbReference>
<gene>
    <name evidence="1" type="ORF">JY500_19360</name>
</gene>
<dbReference type="EMBL" id="CP071060">
    <property type="protein sequence ID" value="QSI76592.1"/>
    <property type="molecule type" value="Genomic_DNA"/>
</dbReference>
<name>A0ABX7MAT3_9RHOO</name>
<evidence type="ECO:0000313" key="1">
    <source>
        <dbReference type="EMBL" id="QSI76592.1"/>
    </source>
</evidence>
<protein>
    <submittedName>
        <fullName evidence="1">Transporter</fullName>
    </submittedName>
</protein>
<sequence length="309" mass="32938">MGTVSNASRRIGYLALLGLGLTAEGAFAQSIEPRNYSNAPVGMNFAIAGIARSTGGVAFDPALPVKNPDLRVWAGFAGYARVFELGGQTGRVDLVLPYAALSGTADYAGRVVTREQQGLGDSVLRVSYNMLGAPALTVPEFSHYTPDLVVGVSLEVVAPTGAYDDRKAVNLGSNRWAIKPEFGLSKALGPYSLELATAVTFYTTNEDFFGGSERKQDPLYSTQVHGVYTFAPGAWVSLSANYYQGGRTHIDGKAGNDLQENWRLGATVAMPLNRYQSVKFTASNGVYARTGNNMSLMALALQTRWGAGL</sequence>
<organism evidence="1 2">
    <name type="scientific">Niveibacterium microcysteis</name>
    <dbReference type="NCBI Taxonomy" id="2811415"/>
    <lineage>
        <taxon>Bacteria</taxon>
        <taxon>Pseudomonadati</taxon>
        <taxon>Pseudomonadota</taxon>
        <taxon>Betaproteobacteria</taxon>
        <taxon>Rhodocyclales</taxon>
        <taxon>Rhodocyclaceae</taxon>
        <taxon>Niveibacterium</taxon>
    </lineage>
</organism>
<dbReference type="Pfam" id="PF13557">
    <property type="entry name" value="Phenol_MetA_deg"/>
    <property type="match status" value="1"/>
</dbReference>
<dbReference type="InterPro" id="IPR025737">
    <property type="entry name" value="FApF"/>
</dbReference>
<accession>A0ABX7MAT3</accession>